<evidence type="ECO:0000256" key="8">
    <source>
        <dbReference type="ARBA" id="ARBA00023136"/>
    </source>
</evidence>
<feature type="transmembrane region" description="Helical" evidence="12">
    <location>
        <begin position="106"/>
        <end position="131"/>
    </location>
</feature>
<comment type="subcellular location">
    <subcellularLocation>
        <location evidence="1">Membrane</location>
        <topology evidence="1">Multi-pass membrane protein</topology>
    </subcellularLocation>
</comment>
<keyword evidence="5 12" id="KW-0812">Transmembrane</keyword>
<evidence type="ECO:0000256" key="10">
    <source>
        <dbReference type="ARBA" id="ARBA00023224"/>
    </source>
</evidence>
<keyword evidence="9" id="KW-0675">Receptor</keyword>
<evidence type="ECO:0000256" key="3">
    <source>
        <dbReference type="ARBA" id="ARBA00022480"/>
    </source>
</evidence>
<evidence type="ECO:0000256" key="9">
    <source>
        <dbReference type="ARBA" id="ARBA00023170"/>
    </source>
</evidence>
<proteinExistence type="inferred from homology"/>
<keyword evidence="14" id="KW-1185">Reference proteome</keyword>
<evidence type="ECO:0000256" key="5">
    <source>
        <dbReference type="ARBA" id="ARBA00022692"/>
    </source>
</evidence>
<feature type="transmembrane region" description="Helical" evidence="12">
    <location>
        <begin position="151"/>
        <end position="172"/>
    </location>
</feature>
<dbReference type="GO" id="GO:0004930">
    <property type="term" value="F:G protein-coupled receptor activity"/>
    <property type="evidence" value="ECO:0007669"/>
    <property type="project" value="UniProtKB-KW"/>
</dbReference>
<feature type="transmembrane region" description="Helical" evidence="12">
    <location>
        <begin position="74"/>
        <end position="94"/>
    </location>
</feature>
<evidence type="ECO:0000256" key="6">
    <source>
        <dbReference type="ARBA" id="ARBA00022989"/>
    </source>
</evidence>
<dbReference type="GO" id="GO:0016020">
    <property type="term" value="C:membrane"/>
    <property type="evidence" value="ECO:0007669"/>
    <property type="project" value="UniProtKB-SubCell"/>
</dbReference>
<keyword evidence="7" id="KW-0297">G-protein coupled receptor</keyword>
<name>A0A8T2IZP8_9PIPI</name>
<evidence type="ECO:0000256" key="1">
    <source>
        <dbReference type="ARBA" id="ARBA00004141"/>
    </source>
</evidence>
<organism evidence="13 14">
    <name type="scientific">Hymenochirus boettgeri</name>
    <name type="common">Congo dwarf clawed frog</name>
    <dbReference type="NCBI Taxonomy" id="247094"/>
    <lineage>
        <taxon>Eukaryota</taxon>
        <taxon>Metazoa</taxon>
        <taxon>Chordata</taxon>
        <taxon>Craniata</taxon>
        <taxon>Vertebrata</taxon>
        <taxon>Euteleostomi</taxon>
        <taxon>Amphibia</taxon>
        <taxon>Batrachia</taxon>
        <taxon>Anura</taxon>
        <taxon>Pipoidea</taxon>
        <taxon>Pipidae</taxon>
        <taxon>Pipinae</taxon>
        <taxon>Hymenochirus</taxon>
    </lineage>
</organism>
<evidence type="ECO:0000313" key="14">
    <source>
        <dbReference type="Proteomes" id="UP000812440"/>
    </source>
</evidence>
<dbReference type="PANTHER" id="PTHR11394:SF151">
    <property type="entry name" value="TASTE RECEPTOR TYPE 2"/>
    <property type="match status" value="1"/>
</dbReference>
<evidence type="ECO:0000256" key="2">
    <source>
        <dbReference type="ARBA" id="ARBA00007376"/>
    </source>
</evidence>
<keyword evidence="10" id="KW-0807">Transducer</keyword>
<keyword evidence="8 12" id="KW-0472">Membrane</keyword>
<evidence type="ECO:0000313" key="13">
    <source>
        <dbReference type="EMBL" id="KAG8435616.1"/>
    </source>
</evidence>
<dbReference type="InterPro" id="IPR007960">
    <property type="entry name" value="TAS2R"/>
</dbReference>
<protein>
    <submittedName>
        <fullName evidence="13">Uncharacterized protein</fullName>
    </submittedName>
</protein>
<keyword evidence="4" id="KW-0716">Sensory transduction</keyword>
<keyword evidence="6 12" id="KW-1133">Transmembrane helix</keyword>
<comment type="similarity">
    <text evidence="2 11">Belongs to the G-protein coupled receptor T2R family.</text>
</comment>
<comment type="caution">
    <text evidence="13">The sequence shown here is derived from an EMBL/GenBank/DDBJ whole genome shotgun (WGS) entry which is preliminary data.</text>
</comment>
<keyword evidence="3" id="KW-0919">Taste</keyword>
<evidence type="ECO:0000256" key="7">
    <source>
        <dbReference type="ARBA" id="ARBA00023040"/>
    </source>
</evidence>
<gene>
    <name evidence="13" type="ORF">GDO86_013528</name>
</gene>
<evidence type="ECO:0000256" key="11">
    <source>
        <dbReference type="RuleBase" id="RU004423"/>
    </source>
</evidence>
<sequence length="180" mass="20504">MIETFIGSLANGFIIIINLMDFATIVCLSSCEIIILCLGLSNFVFLWILSITYMVYFLFTDLAILYLSSLRYPFLFFSNLSLWCASWSSVFYFVHITNINCFLTRHFVNCLPVRLFSSVAMSILFSLPFLYNSLDTFNGHVNGLGNFSSHPFFNTAFIPMSLLGSILPFIAFSRPALWII</sequence>
<dbReference type="OrthoDB" id="8876749at2759"/>
<dbReference type="EMBL" id="JAACNH010000008">
    <property type="protein sequence ID" value="KAG8435616.1"/>
    <property type="molecule type" value="Genomic_DNA"/>
</dbReference>
<dbReference type="Proteomes" id="UP000812440">
    <property type="component" value="Chromosome 7"/>
</dbReference>
<evidence type="ECO:0000256" key="12">
    <source>
        <dbReference type="SAM" id="Phobius"/>
    </source>
</evidence>
<feature type="transmembrane region" description="Helical" evidence="12">
    <location>
        <begin position="45"/>
        <end position="68"/>
    </location>
</feature>
<feature type="transmembrane region" description="Helical" evidence="12">
    <location>
        <begin position="12"/>
        <end position="38"/>
    </location>
</feature>
<reference evidence="13" key="1">
    <citation type="thesis" date="2020" institute="ProQuest LLC" country="789 East Eisenhower Parkway, Ann Arbor, MI, USA">
        <title>Comparative Genomics and Chromosome Evolution.</title>
        <authorList>
            <person name="Mudd A.B."/>
        </authorList>
    </citation>
    <scope>NUCLEOTIDE SEQUENCE</scope>
    <source>
        <strain evidence="13">Female2</strain>
        <tissue evidence="13">Blood</tissue>
    </source>
</reference>
<accession>A0A8T2IZP8</accession>
<dbReference type="Pfam" id="PF05296">
    <property type="entry name" value="TAS2R"/>
    <property type="match status" value="1"/>
</dbReference>
<dbReference type="PANTHER" id="PTHR11394">
    <property type="entry name" value="TASTE RECEPTOR TYPE 2"/>
    <property type="match status" value="1"/>
</dbReference>
<dbReference type="GO" id="GO:0033038">
    <property type="term" value="F:bitter taste receptor activity"/>
    <property type="evidence" value="ECO:0007669"/>
    <property type="project" value="InterPro"/>
</dbReference>
<evidence type="ECO:0000256" key="4">
    <source>
        <dbReference type="ARBA" id="ARBA00022606"/>
    </source>
</evidence>
<dbReference type="AlphaFoldDB" id="A0A8T2IZP8"/>